<sequence length="183" mass="21204">MRVGFKQVYFSFLIELVQMIHVQLTDPPQRIQKYSVRLNGKLGRNENLIPLPLQIENFLLDFGEDFIGYGHNELKNAAVVNAANSSFFMELGSNHEERKQALEKLTDERISFRSELFKALQLALRDIRSYEYDLVANKWRANDRKAKRSKNIIEDVSSDAPQRENALDPYEPNPHNTATYTSL</sequence>
<feature type="compositionally biased region" description="Polar residues" evidence="1">
    <location>
        <begin position="174"/>
        <end position="183"/>
    </location>
</feature>
<keyword evidence="4" id="KW-1185">Reference proteome</keyword>
<dbReference type="AlphaFoldDB" id="A0A016RTK4"/>
<feature type="signal peptide" evidence="2">
    <location>
        <begin position="1"/>
        <end position="19"/>
    </location>
</feature>
<feature type="region of interest" description="Disordered" evidence="1">
    <location>
        <begin position="152"/>
        <end position="183"/>
    </location>
</feature>
<feature type="chain" id="PRO_5001485797" evidence="2">
    <location>
        <begin position="20"/>
        <end position="183"/>
    </location>
</feature>
<organism evidence="3 4">
    <name type="scientific">Ancylostoma ceylanicum</name>
    <dbReference type="NCBI Taxonomy" id="53326"/>
    <lineage>
        <taxon>Eukaryota</taxon>
        <taxon>Metazoa</taxon>
        <taxon>Ecdysozoa</taxon>
        <taxon>Nematoda</taxon>
        <taxon>Chromadorea</taxon>
        <taxon>Rhabditida</taxon>
        <taxon>Rhabditina</taxon>
        <taxon>Rhabditomorpha</taxon>
        <taxon>Strongyloidea</taxon>
        <taxon>Ancylostomatidae</taxon>
        <taxon>Ancylostomatinae</taxon>
        <taxon>Ancylostoma</taxon>
    </lineage>
</organism>
<evidence type="ECO:0000256" key="1">
    <source>
        <dbReference type="SAM" id="MobiDB-lite"/>
    </source>
</evidence>
<evidence type="ECO:0000256" key="2">
    <source>
        <dbReference type="SAM" id="SignalP"/>
    </source>
</evidence>
<name>A0A016RTK4_9BILA</name>
<dbReference type="Proteomes" id="UP000024635">
    <property type="component" value="Unassembled WGS sequence"/>
</dbReference>
<proteinExistence type="predicted"/>
<keyword evidence="2" id="KW-0732">Signal</keyword>
<accession>A0A016RTK4</accession>
<dbReference type="OrthoDB" id="5873672at2759"/>
<evidence type="ECO:0000313" key="4">
    <source>
        <dbReference type="Proteomes" id="UP000024635"/>
    </source>
</evidence>
<protein>
    <submittedName>
        <fullName evidence="3">Uncharacterized protein</fullName>
    </submittedName>
</protein>
<evidence type="ECO:0000313" key="3">
    <source>
        <dbReference type="EMBL" id="EYB81437.1"/>
    </source>
</evidence>
<dbReference type="EMBL" id="JARK01001720">
    <property type="protein sequence ID" value="EYB81437.1"/>
    <property type="molecule type" value="Genomic_DNA"/>
</dbReference>
<gene>
    <name evidence="3" type="primary">Acey_s0384.g411</name>
    <name evidence="3" type="ORF">Y032_0384g411</name>
</gene>
<comment type="caution">
    <text evidence="3">The sequence shown here is derived from an EMBL/GenBank/DDBJ whole genome shotgun (WGS) entry which is preliminary data.</text>
</comment>
<reference evidence="4" key="1">
    <citation type="journal article" date="2015" name="Nat. Genet.">
        <title>The genome and transcriptome of the zoonotic hookworm Ancylostoma ceylanicum identify infection-specific gene families.</title>
        <authorList>
            <person name="Schwarz E.M."/>
            <person name="Hu Y."/>
            <person name="Antoshechkin I."/>
            <person name="Miller M.M."/>
            <person name="Sternberg P.W."/>
            <person name="Aroian R.V."/>
        </authorList>
    </citation>
    <scope>NUCLEOTIDE SEQUENCE</scope>
    <source>
        <strain evidence="4">HY135</strain>
    </source>
</reference>